<keyword evidence="5 9" id="KW-0297">G-protein coupled receptor</keyword>
<evidence type="ECO:0000256" key="2">
    <source>
        <dbReference type="ARBA" id="ARBA00022475"/>
    </source>
</evidence>
<feature type="transmembrane region" description="Helical" evidence="11">
    <location>
        <begin position="501"/>
        <end position="520"/>
    </location>
</feature>
<evidence type="ECO:0000256" key="3">
    <source>
        <dbReference type="ARBA" id="ARBA00022692"/>
    </source>
</evidence>
<feature type="transmembrane region" description="Helical" evidence="11">
    <location>
        <begin position="173"/>
        <end position="192"/>
    </location>
</feature>
<feature type="region of interest" description="Disordered" evidence="10">
    <location>
        <begin position="346"/>
        <end position="365"/>
    </location>
</feature>
<dbReference type="SMART" id="SM01381">
    <property type="entry name" value="7TM_GPCR_Srsx"/>
    <property type="match status" value="1"/>
</dbReference>
<feature type="transmembrane region" description="Helical" evidence="11">
    <location>
        <begin position="460"/>
        <end position="481"/>
    </location>
</feature>
<feature type="transmembrane region" description="Helical" evidence="11">
    <location>
        <begin position="226"/>
        <end position="245"/>
    </location>
</feature>
<evidence type="ECO:0000256" key="11">
    <source>
        <dbReference type="SAM" id="Phobius"/>
    </source>
</evidence>
<keyword evidence="4 11" id="KW-1133">Transmembrane helix</keyword>
<evidence type="ECO:0000259" key="12">
    <source>
        <dbReference type="PROSITE" id="PS50262"/>
    </source>
</evidence>
<dbReference type="AlphaFoldDB" id="A0A915EWM9"/>
<dbReference type="PANTHER" id="PTHR24248">
    <property type="entry name" value="ADRENERGIC RECEPTOR-RELATED G-PROTEIN COUPLED RECEPTOR"/>
    <property type="match status" value="1"/>
</dbReference>
<keyword evidence="7 9" id="KW-0675">Receptor</keyword>
<keyword evidence="8 9" id="KW-0807">Transducer</keyword>
<dbReference type="Pfam" id="PF00001">
    <property type="entry name" value="7tm_1"/>
    <property type="match status" value="1"/>
</dbReference>
<dbReference type="WBParaSite" id="maker-E.canG7_contigs_2829-snap-gene-1.76-mRNA-1">
    <property type="protein sequence ID" value="maker-E.canG7_contigs_2829-snap-gene-1.76-mRNA-1"/>
    <property type="gene ID" value="EcG7_00799"/>
</dbReference>
<sequence>MVCAKEPTDCQAQFRYGEPTVFLIKRVKNQTAYQALSRGTVAWGPRGRFEPYYRNEYTILILLVLACLILCTVFGNGLVVAALFLERSLQRFSNYLIVSLAVADLMLAALVMPISALDAVSTRWFMGLSICDFWIVMDVLCCTASILHLVAIAIDRYWAVTHVDYSRRNNKKIIFGMIFFTWFAAITISLPSRFTITESSNLIAQVLKHGSCVINNDRVYTVFSTVGSFFLPMTFLLFIYIKIYASARKRIRRNKFKWLECPSSATTTMKTCESTITLTEAATISGVPPSPVKPLVKGTVLNITQQVFSTSTDLSRYCIKSARLFNPTIWVDTGNDIDDVVYDCGHSPSSSPQPTDVPAIQSPFIPQTPLPTPHRAFDLQHLSSPSPPSPLRTPSPKANSCINFNHLPCERKRKYAFDINISCALMSVKRSHLNKDFSVAAVETVVARRERLEHRRERRAARTLAIITGCFLLCWIPFSVNALVQPFCGKVCVLPTAGGRFFLWLGYLNSLLNPIIYTVFSPDYRKAFVKILTCGNNGFRTGKQR</sequence>
<dbReference type="PRINTS" id="PR00237">
    <property type="entry name" value="GPCRRHODOPSN"/>
</dbReference>
<comment type="subcellular location">
    <subcellularLocation>
        <location evidence="1">Cell membrane</location>
        <topology evidence="1">Multi-pass membrane protein</topology>
    </subcellularLocation>
</comment>
<dbReference type="GO" id="GO:0071880">
    <property type="term" value="P:adenylate cyclase-activating adrenergic receptor signaling pathway"/>
    <property type="evidence" value="ECO:0007669"/>
    <property type="project" value="TreeGrafter"/>
</dbReference>
<keyword evidence="13" id="KW-1185">Reference proteome</keyword>
<keyword evidence="3 9" id="KW-0812">Transmembrane</keyword>
<dbReference type="InterPro" id="IPR017452">
    <property type="entry name" value="GPCR_Rhodpsn_7TM"/>
</dbReference>
<dbReference type="PANTHER" id="PTHR24248:SF202">
    <property type="entry name" value="5-HYDROXYTRYPTAMINE RECEPTOR 5A"/>
    <property type="match status" value="1"/>
</dbReference>
<evidence type="ECO:0000256" key="8">
    <source>
        <dbReference type="ARBA" id="ARBA00023224"/>
    </source>
</evidence>
<evidence type="ECO:0000256" key="7">
    <source>
        <dbReference type="ARBA" id="ARBA00023170"/>
    </source>
</evidence>
<reference evidence="14" key="1">
    <citation type="submission" date="2022-11" db="UniProtKB">
        <authorList>
            <consortium name="WormBaseParasite"/>
        </authorList>
    </citation>
    <scope>IDENTIFICATION</scope>
</reference>
<feature type="transmembrane region" description="Helical" evidence="11">
    <location>
        <begin position="57"/>
        <end position="85"/>
    </location>
</feature>
<evidence type="ECO:0000313" key="13">
    <source>
        <dbReference type="Proteomes" id="UP000887562"/>
    </source>
</evidence>
<evidence type="ECO:0000256" key="1">
    <source>
        <dbReference type="ARBA" id="ARBA00004651"/>
    </source>
</evidence>
<dbReference type="GO" id="GO:0005886">
    <property type="term" value="C:plasma membrane"/>
    <property type="evidence" value="ECO:0007669"/>
    <property type="project" value="UniProtKB-SubCell"/>
</dbReference>
<evidence type="ECO:0000256" key="10">
    <source>
        <dbReference type="SAM" id="MobiDB-lite"/>
    </source>
</evidence>
<dbReference type="InterPro" id="IPR000276">
    <property type="entry name" value="GPCR_Rhodpsn"/>
</dbReference>
<dbReference type="Proteomes" id="UP000887562">
    <property type="component" value="Unplaced"/>
</dbReference>
<accession>A0A915EWM9</accession>
<evidence type="ECO:0000256" key="4">
    <source>
        <dbReference type="ARBA" id="ARBA00022989"/>
    </source>
</evidence>
<feature type="transmembrane region" description="Helical" evidence="11">
    <location>
        <begin position="92"/>
        <end position="112"/>
    </location>
</feature>
<dbReference type="PROSITE" id="PS50262">
    <property type="entry name" value="G_PROTEIN_RECEP_F1_2"/>
    <property type="match status" value="1"/>
</dbReference>
<protein>
    <submittedName>
        <fullName evidence="14">G-protein coupled receptors family 1 profile domain-containing protein</fullName>
    </submittedName>
</protein>
<dbReference type="PROSITE" id="PS00237">
    <property type="entry name" value="G_PROTEIN_RECEP_F1_1"/>
    <property type="match status" value="1"/>
</dbReference>
<evidence type="ECO:0000256" key="5">
    <source>
        <dbReference type="ARBA" id="ARBA00023040"/>
    </source>
</evidence>
<evidence type="ECO:0000313" key="14">
    <source>
        <dbReference type="WBParaSite" id="maker-E.canG7_contigs_2829-snap-gene-1.76-mRNA-1"/>
    </source>
</evidence>
<organism evidence="13 14">
    <name type="scientific">Echinococcus canadensis</name>
    <dbReference type="NCBI Taxonomy" id="519352"/>
    <lineage>
        <taxon>Eukaryota</taxon>
        <taxon>Metazoa</taxon>
        <taxon>Spiralia</taxon>
        <taxon>Lophotrochozoa</taxon>
        <taxon>Platyhelminthes</taxon>
        <taxon>Cestoda</taxon>
        <taxon>Eucestoda</taxon>
        <taxon>Cyclophyllidea</taxon>
        <taxon>Taeniidae</taxon>
        <taxon>Echinococcus</taxon>
        <taxon>Echinococcus canadensis group</taxon>
    </lineage>
</organism>
<dbReference type="Gene3D" id="1.20.1070.10">
    <property type="entry name" value="Rhodopsin 7-helix transmembrane proteins"/>
    <property type="match status" value="2"/>
</dbReference>
<feature type="domain" description="G-protein coupled receptors family 1 profile" evidence="12">
    <location>
        <begin position="75"/>
        <end position="517"/>
    </location>
</feature>
<evidence type="ECO:0000256" key="6">
    <source>
        <dbReference type="ARBA" id="ARBA00023136"/>
    </source>
</evidence>
<dbReference type="GO" id="GO:0004930">
    <property type="term" value="F:G protein-coupled receptor activity"/>
    <property type="evidence" value="ECO:0007669"/>
    <property type="project" value="UniProtKB-KW"/>
</dbReference>
<feature type="transmembrane region" description="Helical" evidence="11">
    <location>
        <begin position="124"/>
        <end position="152"/>
    </location>
</feature>
<keyword evidence="2" id="KW-1003">Cell membrane</keyword>
<dbReference type="GO" id="GO:0043410">
    <property type="term" value="P:positive regulation of MAPK cascade"/>
    <property type="evidence" value="ECO:0007669"/>
    <property type="project" value="TreeGrafter"/>
</dbReference>
<name>A0A915EWM9_9CEST</name>
<dbReference type="SUPFAM" id="SSF81321">
    <property type="entry name" value="Family A G protein-coupled receptor-like"/>
    <property type="match status" value="1"/>
</dbReference>
<comment type="similarity">
    <text evidence="9">Belongs to the G-protein coupled receptor 1 family.</text>
</comment>
<keyword evidence="6 11" id="KW-0472">Membrane</keyword>
<feature type="region of interest" description="Disordered" evidence="10">
    <location>
        <begin position="375"/>
        <end position="395"/>
    </location>
</feature>
<evidence type="ECO:0000256" key="9">
    <source>
        <dbReference type="RuleBase" id="RU000688"/>
    </source>
</evidence>
<proteinExistence type="inferred from homology"/>